<evidence type="ECO:0000313" key="2">
    <source>
        <dbReference type="Proteomes" id="UP001596417"/>
    </source>
</evidence>
<gene>
    <name evidence="1" type="ORF">ACFQL7_15850</name>
</gene>
<evidence type="ECO:0000313" key="1">
    <source>
        <dbReference type="EMBL" id="MFC7191141.1"/>
    </source>
</evidence>
<dbReference type="Proteomes" id="UP001596417">
    <property type="component" value="Unassembled WGS sequence"/>
</dbReference>
<proteinExistence type="predicted"/>
<reference evidence="1 2" key="1">
    <citation type="journal article" date="2019" name="Int. J. Syst. Evol. Microbiol.">
        <title>The Global Catalogue of Microorganisms (GCM) 10K type strain sequencing project: providing services to taxonomists for standard genome sequencing and annotation.</title>
        <authorList>
            <consortium name="The Broad Institute Genomics Platform"/>
            <consortium name="The Broad Institute Genome Sequencing Center for Infectious Disease"/>
            <person name="Wu L."/>
            <person name="Ma J."/>
        </authorList>
    </citation>
    <scope>NUCLEOTIDE SEQUENCE [LARGE SCALE GENOMIC DNA]</scope>
    <source>
        <strain evidence="1 2">RDMS1</strain>
    </source>
</reference>
<dbReference type="GeneID" id="76200842"/>
<keyword evidence="2" id="KW-1185">Reference proteome</keyword>
<dbReference type="EMBL" id="JBHTAX010000001">
    <property type="protein sequence ID" value="MFC7191141.1"/>
    <property type="molecule type" value="Genomic_DNA"/>
</dbReference>
<accession>A0ABD5YSM1</accession>
<name>A0ABD5YSM1_9EURY</name>
<organism evidence="1 2">
    <name type="scientific">Halocatena marina</name>
    <dbReference type="NCBI Taxonomy" id="2934937"/>
    <lineage>
        <taxon>Archaea</taxon>
        <taxon>Methanobacteriati</taxon>
        <taxon>Methanobacteriota</taxon>
        <taxon>Stenosarchaea group</taxon>
        <taxon>Halobacteria</taxon>
        <taxon>Halobacteriales</taxon>
        <taxon>Natronomonadaceae</taxon>
        <taxon>Halocatena</taxon>
    </lineage>
</organism>
<comment type="caution">
    <text evidence="1">The sequence shown here is derived from an EMBL/GenBank/DDBJ whole genome shotgun (WGS) entry which is preliminary data.</text>
</comment>
<sequence>MTVIVHDDDIRSGDPRIQGTRITVFDVKQRVIDNGEDPHIVAGEYDISMTNLFYALAYYYEHRAALSEREREIDVARREGKQQTWEILERAENGAAETGGRAD</sequence>
<dbReference type="AlphaFoldDB" id="A0ABD5YSM1"/>
<dbReference type="RefSeq" id="WP_264555774.1">
    <property type="nucleotide sequence ID" value="NZ_CP109979.1"/>
</dbReference>
<dbReference type="SUPFAM" id="SSF46689">
    <property type="entry name" value="Homeodomain-like"/>
    <property type="match status" value="1"/>
</dbReference>
<dbReference type="InterPro" id="IPR009057">
    <property type="entry name" value="Homeodomain-like_sf"/>
</dbReference>
<dbReference type="Pfam" id="PF04255">
    <property type="entry name" value="DUF433"/>
    <property type="match status" value="1"/>
</dbReference>
<dbReference type="Gene3D" id="1.10.10.10">
    <property type="entry name" value="Winged helix-like DNA-binding domain superfamily/Winged helix DNA-binding domain"/>
    <property type="match status" value="1"/>
</dbReference>
<dbReference type="InterPro" id="IPR036388">
    <property type="entry name" value="WH-like_DNA-bd_sf"/>
</dbReference>
<dbReference type="InterPro" id="IPR007367">
    <property type="entry name" value="DUF433"/>
</dbReference>
<protein>
    <submittedName>
        <fullName evidence="1">DUF433 domain-containing protein</fullName>
    </submittedName>
</protein>